<dbReference type="InterPro" id="IPR035328">
    <property type="entry name" value="DUF3048_C"/>
</dbReference>
<dbReference type="Pfam" id="PF11258">
    <property type="entry name" value="DUF3048"/>
    <property type="match status" value="1"/>
</dbReference>
<dbReference type="Gene3D" id="3.50.90.10">
    <property type="entry name" value="YerB-like"/>
    <property type="match status" value="1"/>
</dbReference>
<gene>
    <name evidence="3" type="ORF">DWV06_11985</name>
</gene>
<name>A0A371AU30_9FIRM</name>
<protein>
    <submittedName>
        <fullName evidence="3">DUF3048 domain-containing protein</fullName>
    </submittedName>
</protein>
<dbReference type="InterPro" id="IPR021416">
    <property type="entry name" value="DUF3048_N"/>
</dbReference>
<comment type="caution">
    <text evidence="3">The sequence shown here is derived from an EMBL/GenBank/DDBJ whole genome shotgun (WGS) entry which is preliminary data.</text>
</comment>
<dbReference type="EMBL" id="QRCT01000034">
    <property type="protein sequence ID" value="RDU23074.1"/>
    <property type="molecule type" value="Genomic_DNA"/>
</dbReference>
<feature type="domain" description="DUF3048" evidence="2">
    <location>
        <begin position="239"/>
        <end position="342"/>
    </location>
</feature>
<evidence type="ECO:0000313" key="3">
    <source>
        <dbReference type="EMBL" id="RDU23074.1"/>
    </source>
</evidence>
<evidence type="ECO:0000259" key="2">
    <source>
        <dbReference type="Pfam" id="PF17479"/>
    </source>
</evidence>
<sequence>MMKNFRLLIVFVCMCLLLGGCKKKEPIKEPKEEVKVPKQTFDQKPVDTHEGQVRSLLTGKWVDEAIAKKRPIAIMLSNVKIAVPQSGIENADVVYEAPVEGGITRLMGIFENFQGLEKIGSVRSCRNYFIDFFMGFDAIYSHFGQAVYAVPVLDSEGVDNLNGLDNIGDTVYYRTSDRKSPHNAYTSAEKLEAGIEKMGFRRDYKEGYSGQFKFNSDDKKEIDIQGTDTKYVQPGYFINKPWFEYKQEDKLYYRNQYGGPQIDEATGKQLAYKNIILQYTPWEYYDKNGYLNINTNTGGKGKYITNGKAMDITWKKENQFDPTTFMDANGKELVINQGKTWVCVILDTYEERINISNELIDYKD</sequence>
<evidence type="ECO:0000313" key="4">
    <source>
        <dbReference type="Proteomes" id="UP000255036"/>
    </source>
</evidence>
<dbReference type="SUPFAM" id="SSF159774">
    <property type="entry name" value="YerB-like"/>
    <property type="match status" value="1"/>
</dbReference>
<dbReference type="AlphaFoldDB" id="A0A371AU30"/>
<dbReference type="InterPro" id="IPR023158">
    <property type="entry name" value="YerB-like_sf"/>
</dbReference>
<dbReference type="Pfam" id="PF17479">
    <property type="entry name" value="DUF3048_C"/>
    <property type="match status" value="1"/>
</dbReference>
<keyword evidence="4" id="KW-1185">Reference proteome</keyword>
<feature type="domain" description="DUF3048" evidence="1">
    <location>
        <begin position="57"/>
        <end position="200"/>
    </location>
</feature>
<dbReference type="PROSITE" id="PS51257">
    <property type="entry name" value="PROKAR_LIPOPROTEIN"/>
    <property type="match status" value="1"/>
</dbReference>
<organism evidence="3 4">
    <name type="scientific">Anaerosacchariphilus polymeriproducens</name>
    <dbReference type="NCBI Taxonomy" id="1812858"/>
    <lineage>
        <taxon>Bacteria</taxon>
        <taxon>Bacillati</taxon>
        <taxon>Bacillota</taxon>
        <taxon>Clostridia</taxon>
        <taxon>Lachnospirales</taxon>
        <taxon>Lachnospiraceae</taxon>
        <taxon>Anaerosacchariphilus</taxon>
    </lineage>
</organism>
<evidence type="ECO:0000259" key="1">
    <source>
        <dbReference type="Pfam" id="PF11258"/>
    </source>
</evidence>
<proteinExistence type="predicted"/>
<dbReference type="OrthoDB" id="9779102at2"/>
<dbReference type="Proteomes" id="UP000255036">
    <property type="component" value="Unassembled WGS sequence"/>
</dbReference>
<accession>A0A371AU30</accession>
<reference evidence="3 4" key="1">
    <citation type="submission" date="2018-07" db="EMBL/GenBank/DDBJ databases">
        <title>Anaerosacharophilus polymeroproducens gen. nov. sp. nov., an anaerobic bacterium isolated from salt field.</title>
        <authorList>
            <person name="Kim W."/>
            <person name="Yang S.-H."/>
            <person name="Oh J."/>
            <person name="Lee J.-H."/>
            <person name="Kwon K.K."/>
        </authorList>
    </citation>
    <scope>NUCLEOTIDE SEQUENCE [LARGE SCALE GENOMIC DNA]</scope>
    <source>
        <strain evidence="3 4">MCWD5</strain>
    </source>
</reference>